<name>A0AAX4K4P7_9TREE</name>
<keyword evidence="3" id="KW-1185">Reference proteome</keyword>
<dbReference type="GeneID" id="91097323"/>
<dbReference type="EMBL" id="CP144106">
    <property type="protein sequence ID" value="WWC91708.1"/>
    <property type="molecule type" value="Genomic_DNA"/>
</dbReference>
<evidence type="ECO:0000313" key="3">
    <source>
        <dbReference type="Proteomes" id="UP001355207"/>
    </source>
</evidence>
<evidence type="ECO:0000256" key="1">
    <source>
        <dbReference type="SAM" id="MobiDB-lite"/>
    </source>
</evidence>
<proteinExistence type="predicted"/>
<protein>
    <submittedName>
        <fullName evidence="2">Uncharacterized protein</fullName>
    </submittedName>
</protein>
<feature type="region of interest" description="Disordered" evidence="1">
    <location>
        <begin position="1"/>
        <end position="60"/>
    </location>
</feature>
<sequence length="89" mass="9704">MPNDTQTGTTGTHTDGAQTCEGNNSIGYPTYHQQMFMESAPRASNQSSTQSNGPGSGWLWRAGTKFNDKCPDEEKVEACGHWLCCRSTD</sequence>
<organism evidence="2 3">
    <name type="scientific">Kwoniella dendrophila CBS 6074</name>
    <dbReference type="NCBI Taxonomy" id="1295534"/>
    <lineage>
        <taxon>Eukaryota</taxon>
        <taxon>Fungi</taxon>
        <taxon>Dikarya</taxon>
        <taxon>Basidiomycota</taxon>
        <taxon>Agaricomycotina</taxon>
        <taxon>Tremellomycetes</taxon>
        <taxon>Tremellales</taxon>
        <taxon>Cryptococcaceae</taxon>
        <taxon>Kwoniella</taxon>
    </lineage>
</organism>
<accession>A0AAX4K4P7</accession>
<gene>
    <name evidence="2" type="ORF">L201_006654</name>
</gene>
<dbReference type="AlphaFoldDB" id="A0AAX4K4P7"/>
<dbReference type="Proteomes" id="UP001355207">
    <property type="component" value="Chromosome 9"/>
</dbReference>
<reference evidence="2 3" key="1">
    <citation type="submission" date="2024-01" db="EMBL/GenBank/DDBJ databases">
        <title>Comparative genomics of Cryptococcus and Kwoniella reveals pathogenesis evolution and contrasting modes of karyotype evolution via chromosome fusion or intercentromeric recombination.</title>
        <authorList>
            <person name="Coelho M.A."/>
            <person name="David-Palma M."/>
            <person name="Shea T."/>
            <person name="Bowers K."/>
            <person name="McGinley-Smith S."/>
            <person name="Mohammad A.W."/>
            <person name="Gnirke A."/>
            <person name="Yurkov A.M."/>
            <person name="Nowrousian M."/>
            <person name="Sun S."/>
            <person name="Cuomo C.A."/>
            <person name="Heitman J."/>
        </authorList>
    </citation>
    <scope>NUCLEOTIDE SEQUENCE [LARGE SCALE GENOMIC DNA]</scope>
    <source>
        <strain evidence="2 3">CBS 6074</strain>
    </source>
</reference>
<evidence type="ECO:0000313" key="2">
    <source>
        <dbReference type="EMBL" id="WWC91708.1"/>
    </source>
</evidence>
<dbReference type="RefSeq" id="XP_066078470.1">
    <property type="nucleotide sequence ID" value="XM_066222373.1"/>
</dbReference>
<feature type="compositionally biased region" description="Polar residues" evidence="1">
    <location>
        <begin position="20"/>
        <end position="33"/>
    </location>
</feature>
<feature type="compositionally biased region" description="Polar residues" evidence="1">
    <location>
        <begin position="42"/>
        <end position="53"/>
    </location>
</feature>
<feature type="compositionally biased region" description="Low complexity" evidence="1">
    <location>
        <begin position="1"/>
        <end position="19"/>
    </location>
</feature>